<organism evidence="1 2">
    <name type="scientific">Ruminococcus intestinalis</name>
    <dbReference type="NCBI Taxonomy" id="2763066"/>
    <lineage>
        <taxon>Bacteria</taxon>
        <taxon>Bacillati</taxon>
        <taxon>Bacillota</taxon>
        <taxon>Clostridia</taxon>
        <taxon>Eubacteriales</taxon>
        <taxon>Oscillospiraceae</taxon>
        <taxon>Ruminococcus</taxon>
    </lineage>
</organism>
<protein>
    <recommendedName>
        <fullName evidence="3">XRE family transcriptional regulator</fullName>
    </recommendedName>
</protein>
<evidence type="ECO:0008006" key="3">
    <source>
        <dbReference type="Google" id="ProtNLM"/>
    </source>
</evidence>
<evidence type="ECO:0000313" key="2">
    <source>
        <dbReference type="Proteomes" id="UP000636755"/>
    </source>
</evidence>
<accession>A0ABR7HL25</accession>
<dbReference type="EMBL" id="JACOPS010000002">
    <property type="protein sequence ID" value="MBC5728184.1"/>
    <property type="molecule type" value="Genomic_DNA"/>
</dbReference>
<sequence length="140" mass="15920">MKKSTDELLNSLKSKSNLDDYFKENSDQLNFATLPQMLESIIQSKKISKSEAINNSMIEKHYGYQIFQGIKTPSRDKLIMLCIGIGADLTQTEKLLNRIKASPLYAKDGRDAVIMFGLLHKLSVIDINLMLYDRGFDVLE</sequence>
<evidence type="ECO:0000313" key="1">
    <source>
        <dbReference type="EMBL" id="MBC5728184.1"/>
    </source>
</evidence>
<comment type="caution">
    <text evidence="1">The sequence shown here is derived from an EMBL/GenBank/DDBJ whole genome shotgun (WGS) entry which is preliminary data.</text>
</comment>
<gene>
    <name evidence="1" type="ORF">H8R91_06575</name>
</gene>
<dbReference type="Proteomes" id="UP000636755">
    <property type="component" value="Unassembled WGS sequence"/>
</dbReference>
<reference evidence="1 2" key="1">
    <citation type="submission" date="2020-08" db="EMBL/GenBank/DDBJ databases">
        <title>Genome public.</title>
        <authorList>
            <person name="Liu C."/>
            <person name="Sun Q."/>
        </authorList>
    </citation>
    <scope>NUCLEOTIDE SEQUENCE [LARGE SCALE GENOMIC DNA]</scope>
    <source>
        <strain evidence="1 2">NSJ-71</strain>
    </source>
</reference>
<keyword evidence="2" id="KW-1185">Reference proteome</keyword>
<proteinExistence type="predicted"/>
<dbReference type="RefSeq" id="WP_186935343.1">
    <property type="nucleotide sequence ID" value="NZ_JACOPS010000002.1"/>
</dbReference>
<name>A0ABR7HL25_9FIRM</name>